<dbReference type="RefSeq" id="WP_136502114.1">
    <property type="nucleotide sequence ID" value="NZ_SSUX01000011.1"/>
</dbReference>
<accession>A0A4S5CHG5</accession>
<name>A0A4S5CHG5_AERVE</name>
<dbReference type="AlphaFoldDB" id="A0A4S5CHG5"/>
<organism evidence="1 2">
    <name type="scientific">Aeromonas veronii</name>
    <dbReference type="NCBI Taxonomy" id="654"/>
    <lineage>
        <taxon>Bacteria</taxon>
        <taxon>Pseudomonadati</taxon>
        <taxon>Pseudomonadota</taxon>
        <taxon>Gammaproteobacteria</taxon>
        <taxon>Aeromonadales</taxon>
        <taxon>Aeromonadaceae</taxon>
        <taxon>Aeromonas</taxon>
    </lineage>
</organism>
<reference evidence="1 2" key="1">
    <citation type="submission" date="2019-04" db="EMBL/GenBank/DDBJ databases">
        <title>Comparative genomics of Aeromonas veronii strains pathogenic to fish.</title>
        <authorList>
            <person name="Cascarano M.C."/>
            <person name="Smyrli M."/>
            <person name="Katharios P."/>
        </authorList>
    </citation>
    <scope>NUCLEOTIDE SEQUENCE [LARGE SCALE GENOMIC DNA]</scope>
    <source>
        <strain evidence="1 2">XU1</strain>
    </source>
</reference>
<gene>
    <name evidence="1" type="ORF">E8Q35_15325</name>
</gene>
<proteinExistence type="predicted"/>
<evidence type="ECO:0000313" key="2">
    <source>
        <dbReference type="Proteomes" id="UP000309618"/>
    </source>
</evidence>
<sequence>MRRRKLIAVLFFVLVCLSLGVGVLFKSKDDAAPSKFIAQLDNRVSLKFRVHILNAMNDDVPLLDGVWVFENKIRNSVVAFRVSGDELLLQVFQRNGDEVKTLYKESGAINQFGRVLDLSSINGVSGIFSGGVVLYERLSSNEISVRADGELPLLFKKKLLN</sequence>
<dbReference type="Proteomes" id="UP000309618">
    <property type="component" value="Unassembled WGS sequence"/>
</dbReference>
<dbReference type="EMBL" id="SSUX01000011">
    <property type="protein sequence ID" value="THJ43675.1"/>
    <property type="molecule type" value="Genomic_DNA"/>
</dbReference>
<comment type="caution">
    <text evidence="1">The sequence shown here is derived from an EMBL/GenBank/DDBJ whole genome shotgun (WGS) entry which is preliminary data.</text>
</comment>
<protein>
    <submittedName>
        <fullName evidence="1">Uncharacterized protein</fullName>
    </submittedName>
</protein>
<evidence type="ECO:0000313" key="1">
    <source>
        <dbReference type="EMBL" id="THJ43675.1"/>
    </source>
</evidence>